<keyword evidence="5" id="KW-1185">Reference proteome</keyword>
<comment type="caution">
    <text evidence="4">The sequence shown here is derived from an EMBL/GenBank/DDBJ whole genome shotgun (WGS) entry which is preliminary data.</text>
</comment>
<sequence>MPPLGAEAAAADITRAMRVIQFADSMFPVGSFSFSNGLESAVSESVVTDAATLREFVLTVTRQAATCDGVAVLEAHRGAVGGDFVRVLSADHAVLCRKLNEEARTMSTRMGKKLAELGVRLGHGVVLGKWLAAVQAGETPGTYPVGMGIAFAEMGSPEQDAFAAHQYGAAMTVLGAALRLLRVDHVATQEILFEVNENAAREYAAVADRGLADMATFAPMADILAAVHVRSHVRMFMT</sequence>
<evidence type="ECO:0000256" key="1">
    <source>
        <dbReference type="ARBA" id="ARBA00022988"/>
    </source>
</evidence>
<comment type="function">
    <text evidence="3">Required for maturation of urease via the functional incorporation of the urease nickel metallocenter.</text>
</comment>
<dbReference type="RefSeq" id="WP_378418656.1">
    <property type="nucleotide sequence ID" value="NZ_JBHSFO010000009.1"/>
</dbReference>
<keyword evidence="2 3" id="KW-0143">Chaperone</keyword>
<comment type="similarity">
    <text evidence="3">Belongs to the UreF family.</text>
</comment>
<keyword evidence="3" id="KW-0963">Cytoplasm</keyword>
<dbReference type="HAMAP" id="MF_01385">
    <property type="entry name" value="UreF"/>
    <property type="match status" value="1"/>
</dbReference>
<organism evidence="4 5">
    <name type="scientific">Rhodococcus kronopolitis</name>
    <dbReference type="NCBI Taxonomy" id="1460226"/>
    <lineage>
        <taxon>Bacteria</taxon>
        <taxon>Bacillati</taxon>
        <taxon>Actinomycetota</taxon>
        <taxon>Actinomycetes</taxon>
        <taxon>Mycobacteriales</taxon>
        <taxon>Nocardiaceae</taxon>
        <taxon>Rhodococcus</taxon>
    </lineage>
</organism>
<dbReference type="EMBL" id="JBHSFO010000009">
    <property type="protein sequence ID" value="MFC4605240.1"/>
    <property type="molecule type" value="Genomic_DNA"/>
</dbReference>
<dbReference type="PANTHER" id="PTHR33620:SF1">
    <property type="entry name" value="UREASE ACCESSORY PROTEIN F"/>
    <property type="match status" value="1"/>
</dbReference>
<gene>
    <name evidence="3" type="primary">ureF</name>
    <name evidence="4" type="ORF">ACFO6S_16195</name>
</gene>
<evidence type="ECO:0000313" key="4">
    <source>
        <dbReference type="EMBL" id="MFC4605240.1"/>
    </source>
</evidence>
<comment type="subunit">
    <text evidence="3">UreD, UreF and UreG form a complex that acts as a GTP-hydrolysis-dependent molecular chaperone, activating the urease apoprotein by helping to assemble the nickel containing metallocenter of UreC. The UreE protein probably delivers the nickel.</text>
</comment>
<dbReference type="InterPro" id="IPR038277">
    <property type="entry name" value="UreF_sf"/>
</dbReference>
<dbReference type="PANTHER" id="PTHR33620">
    <property type="entry name" value="UREASE ACCESSORY PROTEIN F"/>
    <property type="match status" value="1"/>
</dbReference>
<protein>
    <recommendedName>
        <fullName evidence="3">Urease accessory protein UreF</fullName>
    </recommendedName>
</protein>
<evidence type="ECO:0000256" key="2">
    <source>
        <dbReference type="ARBA" id="ARBA00023186"/>
    </source>
</evidence>
<comment type="subcellular location">
    <subcellularLocation>
        <location evidence="3">Cytoplasm</location>
    </subcellularLocation>
</comment>
<evidence type="ECO:0000256" key="3">
    <source>
        <dbReference type="HAMAP-Rule" id="MF_01385"/>
    </source>
</evidence>
<dbReference type="Gene3D" id="1.10.4190.10">
    <property type="entry name" value="Urease accessory protein UreF"/>
    <property type="match status" value="1"/>
</dbReference>
<keyword evidence="1 3" id="KW-0996">Nickel insertion</keyword>
<dbReference type="Pfam" id="PF01730">
    <property type="entry name" value="UreF"/>
    <property type="match status" value="1"/>
</dbReference>
<reference evidence="5" key="1">
    <citation type="journal article" date="2019" name="Int. J. Syst. Evol. Microbiol.">
        <title>The Global Catalogue of Microorganisms (GCM) 10K type strain sequencing project: providing services to taxonomists for standard genome sequencing and annotation.</title>
        <authorList>
            <consortium name="The Broad Institute Genomics Platform"/>
            <consortium name="The Broad Institute Genome Sequencing Center for Infectious Disease"/>
            <person name="Wu L."/>
            <person name="Ma J."/>
        </authorList>
    </citation>
    <scope>NUCLEOTIDE SEQUENCE [LARGE SCALE GENOMIC DNA]</scope>
    <source>
        <strain evidence="5">CCUG 54520</strain>
    </source>
</reference>
<dbReference type="PIRSF" id="PIRSF009467">
    <property type="entry name" value="Ureas_acces_UreF"/>
    <property type="match status" value="1"/>
</dbReference>
<dbReference type="Proteomes" id="UP001595914">
    <property type="component" value="Unassembled WGS sequence"/>
</dbReference>
<proteinExistence type="inferred from homology"/>
<dbReference type="InterPro" id="IPR002639">
    <property type="entry name" value="UreF"/>
</dbReference>
<evidence type="ECO:0000313" key="5">
    <source>
        <dbReference type="Proteomes" id="UP001595914"/>
    </source>
</evidence>
<accession>A0ABV9FWT7</accession>
<name>A0ABV9FWT7_9NOCA</name>